<dbReference type="Pfam" id="PF00441">
    <property type="entry name" value="Acyl-CoA_dh_1"/>
    <property type="match status" value="1"/>
</dbReference>
<evidence type="ECO:0000256" key="2">
    <source>
        <dbReference type="ARBA" id="ARBA00009347"/>
    </source>
</evidence>
<dbReference type="SUPFAM" id="SSF56645">
    <property type="entry name" value="Acyl-CoA dehydrogenase NM domain-like"/>
    <property type="match status" value="1"/>
</dbReference>
<dbReference type="PROSITE" id="PS00072">
    <property type="entry name" value="ACYL_COA_DH_1"/>
    <property type="match status" value="1"/>
</dbReference>
<dbReference type="Gene3D" id="2.40.110.10">
    <property type="entry name" value="Butyryl-CoA Dehydrogenase, subunit A, domain 2"/>
    <property type="match status" value="1"/>
</dbReference>
<evidence type="ECO:0000259" key="8">
    <source>
        <dbReference type="Pfam" id="PF02771"/>
    </source>
</evidence>
<dbReference type="Pfam" id="PF02770">
    <property type="entry name" value="Acyl-CoA_dh_M"/>
    <property type="match status" value="1"/>
</dbReference>
<dbReference type="InterPro" id="IPR013786">
    <property type="entry name" value="AcylCoA_DH/ox_N"/>
</dbReference>
<keyword evidence="11" id="KW-1185">Reference proteome</keyword>
<dbReference type="EMBL" id="JAUSVL010000001">
    <property type="protein sequence ID" value="MDQ0289279.1"/>
    <property type="molecule type" value="Genomic_DNA"/>
</dbReference>
<dbReference type="InterPro" id="IPR036797">
    <property type="entry name" value="Acyl-CoA_dehydrogenase_C_sf"/>
</dbReference>
<evidence type="ECO:0000259" key="6">
    <source>
        <dbReference type="Pfam" id="PF00441"/>
    </source>
</evidence>
<dbReference type="SUPFAM" id="SSF47203">
    <property type="entry name" value="Acyl-CoA dehydrogenase C-terminal domain-like"/>
    <property type="match status" value="1"/>
</dbReference>
<keyword evidence="5" id="KW-0560">Oxidoreductase</keyword>
<dbReference type="PANTHER" id="PTHR42803:SF1">
    <property type="entry name" value="BROAD-SPECIFICITY LINEAR ACYL-COA DEHYDROGENASE FADE5"/>
    <property type="match status" value="1"/>
</dbReference>
<dbReference type="AlphaFoldDB" id="A0AAE3VFL7"/>
<evidence type="ECO:0000313" key="10">
    <source>
        <dbReference type="EMBL" id="MDQ0289279.1"/>
    </source>
</evidence>
<dbReference type="InterPro" id="IPR006089">
    <property type="entry name" value="Acyl-CoA_DH_CS"/>
</dbReference>
<proteinExistence type="inferred from homology"/>
<comment type="caution">
    <text evidence="10">The sequence shown here is derived from an EMBL/GenBank/DDBJ whole genome shotgun (WGS) entry which is preliminary data.</text>
</comment>
<dbReference type="RefSeq" id="WP_307260683.1">
    <property type="nucleotide sequence ID" value="NZ_JAUSVL010000001.1"/>
</dbReference>
<organism evidence="10 11">
    <name type="scientific">Oligosphaera ethanolica</name>
    <dbReference type="NCBI Taxonomy" id="760260"/>
    <lineage>
        <taxon>Bacteria</taxon>
        <taxon>Pseudomonadati</taxon>
        <taxon>Lentisphaerota</taxon>
        <taxon>Oligosphaeria</taxon>
        <taxon>Oligosphaerales</taxon>
        <taxon>Oligosphaeraceae</taxon>
        <taxon>Oligosphaera</taxon>
    </lineage>
</organism>
<dbReference type="Gene3D" id="1.20.120.470">
    <property type="entry name" value="Acyl-CoA dehydrogenase, C-terminal domain"/>
    <property type="match status" value="1"/>
</dbReference>
<dbReference type="InterPro" id="IPR009100">
    <property type="entry name" value="AcylCoA_DH/oxidase_NM_dom_sf"/>
</dbReference>
<name>A0AAE3VFL7_9BACT</name>
<keyword evidence="4 5" id="KW-0274">FAD</keyword>
<dbReference type="SUPFAM" id="SSF158494">
    <property type="entry name" value="PG0775 C-terminal domain-like"/>
    <property type="match status" value="1"/>
</dbReference>
<evidence type="ECO:0000259" key="9">
    <source>
        <dbReference type="Pfam" id="PF12186"/>
    </source>
</evidence>
<dbReference type="Gene3D" id="1.20.140.10">
    <property type="entry name" value="Butyryl-CoA Dehydrogenase, subunit A, domain 3"/>
    <property type="match status" value="1"/>
</dbReference>
<sequence length="559" mass="61653">MADNFYLDNHDLAFHLKTPVVAELSRLRENDFKDAGTRPDAPVDENAALALYERWLAKVGELSAQKIAPRAAAVDREGVALQQNDVVFAPGTQENLRELVEAGLMGVMLPRRYGGLNLPVTVYSMMTEMVSRADASLQNLFGLQDIAETIFLFGSDEQKARFLPRFASGELDGAMALTEPDAGSDLQSVQLAARYDEASGKWLLNGKKHFITNGCAKVLLVLARSEEGSRDGRGLSLFLAEKSPQITVLRLEDKLGIHGSPTCELQFNDAPAELIGQRRRGLTRYVMSLMNGARLAISSQAVGVAEAARRCAWDYTSKRSQFGKPLCDIPAVWEMLSRMDVLTAAGRTLLYETSACVDKRDALAQLNEAGAGNDDTRNAEKAYGRLADLLTPMTKFFTTEMANQVAYDAIQCHGGKGYMRELNAERYYRDARIMNIYEGTTQMQVVAAIGGVMKQLLAPVMDELAALPFGEGLRPLAARVADARRLSQECLEMLNADDLGKLDLLARRMVRMESLIFVSLLLLRDAQRAPARRALAERFIWEFLPEVAMQATIVKTALS</sequence>
<keyword evidence="3 5" id="KW-0285">Flavoprotein</keyword>
<evidence type="ECO:0000259" key="7">
    <source>
        <dbReference type="Pfam" id="PF02770"/>
    </source>
</evidence>
<evidence type="ECO:0000256" key="4">
    <source>
        <dbReference type="ARBA" id="ARBA00022827"/>
    </source>
</evidence>
<comment type="similarity">
    <text evidence="2 5">Belongs to the acyl-CoA dehydrogenase family.</text>
</comment>
<dbReference type="GO" id="GO:0003995">
    <property type="term" value="F:acyl-CoA dehydrogenase activity"/>
    <property type="evidence" value="ECO:0007669"/>
    <property type="project" value="InterPro"/>
</dbReference>
<dbReference type="Pfam" id="PF02771">
    <property type="entry name" value="Acyl-CoA_dh_N"/>
    <property type="match status" value="1"/>
</dbReference>
<dbReference type="PROSITE" id="PS00073">
    <property type="entry name" value="ACYL_COA_DH_2"/>
    <property type="match status" value="1"/>
</dbReference>
<dbReference type="Proteomes" id="UP001238163">
    <property type="component" value="Unassembled WGS sequence"/>
</dbReference>
<evidence type="ECO:0000256" key="5">
    <source>
        <dbReference type="RuleBase" id="RU362125"/>
    </source>
</evidence>
<dbReference type="Gene3D" id="1.10.540.10">
    <property type="entry name" value="Acyl-CoA dehydrogenase/oxidase, N-terminal domain"/>
    <property type="match status" value="1"/>
</dbReference>
<dbReference type="InterPro" id="IPR036250">
    <property type="entry name" value="AcylCo_DH-like_C"/>
</dbReference>
<feature type="domain" description="Acyl-CoA dehydrogenase/oxidase C-terminal" evidence="6">
    <location>
        <begin position="284"/>
        <end position="445"/>
    </location>
</feature>
<accession>A0AAE3VFL7</accession>
<dbReference type="InterPro" id="IPR052166">
    <property type="entry name" value="Diverse_Acyl-CoA_DH"/>
</dbReference>
<protein>
    <submittedName>
        <fullName evidence="10">Alkylation response protein AidB-like acyl-CoA dehydrogenase</fullName>
    </submittedName>
</protein>
<dbReference type="InterPro" id="IPR046373">
    <property type="entry name" value="Acyl-CoA_Oxase/DH_mid-dom_sf"/>
</dbReference>
<feature type="domain" description="Acyl-CoA dehydrogenase C-terminal" evidence="9">
    <location>
        <begin position="461"/>
        <end position="532"/>
    </location>
</feature>
<dbReference type="InterPro" id="IPR006091">
    <property type="entry name" value="Acyl-CoA_Oxase/DH_mid-dom"/>
</dbReference>
<evidence type="ECO:0000313" key="11">
    <source>
        <dbReference type="Proteomes" id="UP001238163"/>
    </source>
</evidence>
<dbReference type="GO" id="GO:0050660">
    <property type="term" value="F:flavin adenine dinucleotide binding"/>
    <property type="evidence" value="ECO:0007669"/>
    <property type="project" value="InterPro"/>
</dbReference>
<dbReference type="InterPro" id="IPR009075">
    <property type="entry name" value="AcylCo_DH/oxidase_C"/>
</dbReference>
<dbReference type="Pfam" id="PF12186">
    <property type="entry name" value="AcylCoA_dehyd_C"/>
    <property type="match status" value="1"/>
</dbReference>
<reference evidence="10" key="1">
    <citation type="submission" date="2023-07" db="EMBL/GenBank/DDBJ databases">
        <title>Genomic Encyclopedia of Type Strains, Phase IV (KMG-IV): sequencing the most valuable type-strain genomes for metagenomic binning, comparative biology and taxonomic classification.</title>
        <authorList>
            <person name="Goeker M."/>
        </authorList>
    </citation>
    <scope>NUCLEOTIDE SEQUENCE</scope>
    <source>
        <strain evidence="10">DSM 24202</strain>
    </source>
</reference>
<evidence type="ECO:0000256" key="3">
    <source>
        <dbReference type="ARBA" id="ARBA00022630"/>
    </source>
</evidence>
<evidence type="ECO:0000256" key="1">
    <source>
        <dbReference type="ARBA" id="ARBA00001974"/>
    </source>
</evidence>
<gene>
    <name evidence="10" type="ORF">J3R75_001386</name>
</gene>
<dbReference type="PANTHER" id="PTHR42803">
    <property type="entry name" value="ACYL-COA DEHYDROGENASE"/>
    <property type="match status" value="1"/>
</dbReference>
<comment type="cofactor">
    <cofactor evidence="1 5">
        <name>FAD</name>
        <dbReference type="ChEBI" id="CHEBI:57692"/>
    </cofactor>
</comment>
<dbReference type="InterPro" id="IPR037069">
    <property type="entry name" value="AcylCoA_DH/ox_N_sf"/>
</dbReference>
<dbReference type="InterPro" id="IPR020964">
    <property type="entry name" value="Acyl-CoA_dehydrogenase_C"/>
</dbReference>
<feature type="domain" description="Acyl-CoA oxidase/dehydrogenase middle" evidence="7">
    <location>
        <begin position="174"/>
        <end position="269"/>
    </location>
</feature>
<feature type="domain" description="Acyl-CoA dehydrogenase/oxidase N-terminal" evidence="8">
    <location>
        <begin position="57"/>
        <end position="170"/>
    </location>
</feature>